<organism evidence="1 2">
    <name type="scientific">Dyadobacter helix</name>
    <dbReference type="NCBI Taxonomy" id="2822344"/>
    <lineage>
        <taxon>Bacteria</taxon>
        <taxon>Pseudomonadati</taxon>
        <taxon>Bacteroidota</taxon>
        <taxon>Cytophagia</taxon>
        <taxon>Cytophagales</taxon>
        <taxon>Spirosomataceae</taxon>
        <taxon>Dyadobacter</taxon>
    </lineage>
</organism>
<accession>A0A916JCW5</accession>
<dbReference type="Proteomes" id="UP000680038">
    <property type="component" value="Unassembled WGS sequence"/>
</dbReference>
<proteinExistence type="predicted"/>
<evidence type="ECO:0000313" key="1">
    <source>
        <dbReference type="EMBL" id="CAG5003721.1"/>
    </source>
</evidence>
<reference evidence="1" key="1">
    <citation type="submission" date="2021-04" db="EMBL/GenBank/DDBJ databases">
        <authorList>
            <person name="Rodrigo-Torres L."/>
            <person name="Arahal R. D."/>
            <person name="Lucena T."/>
        </authorList>
    </citation>
    <scope>NUCLEOTIDE SEQUENCE</scope>
    <source>
        <strain evidence="1">CECT 9275</strain>
    </source>
</reference>
<keyword evidence="2" id="KW-1185">Reference proteome</keyword>
<gene>
    <name evidence="1" type="ORF">DYBT9275_03216</name>
</gene>
<sequence length="38" mass="4121">MKPAFLNEEEAGLLIDISVKLSDLPNTLMAVLMVSVSM</sequence>
<protein>
    <submittedName>
        <fullName evidence="1">Uncharacterized protein</fullName>
    </submittedName>
</protein>
<name>A0A916JCW5_9BACT</name>
<evidence type="ECO:0000313" key="2">
    <source>
        <dbReference type="Proteomes" id="UP000680038"/>
    </source>
</evidence>
<dbReference type="EMBL" id="CAJRAF010000002">
    <property type="protein sequence ID" value="CAG5003721.1"/>
    <property type="molecule type" value="Genomic_DNA"/>
</dbReference>
<comment type="caution">
    <text evidence="1">The sequence shown here is derived from an EMBL/GenBank/DDBJ whole genome shotgun (WGS) entry which is preliminary data.</text>
</comment>
<dbReference type="AlphaFoldDB" id="A0A916JCW5"/>